<protein>
    <recommendedName>
        <fullName evidence="4">DUF898 domain-containing protein</fullName>
    </recommendedName>
</protein>
<reference evidence="2 3" key="1">
    <citation type="submission" date="2016-11" db="EMBL/GenBank/DDBJ databases">
        <authorList>
            <person name="Varghese N."/>
            <person name="Submissions S."/>
        </authorList>
    </citation>
    <scope>NUCLEOTIDE SEQUENCE [LARGE SCALE GENOMIC DNA]</scope>
    <source>
        <strain evidence="2 3">DSM 28249</strain>
    </source>
</reference>
<dbReference type="AlphaFoldDB" id="A0A1M7LQ55"/>
<evidence type="ECO:0000256" key="1">
    <source>
        <dbReference type="SAM" id="Phobius"/>
    </source>
</evidence>
<evidence type="ECO:0000313" key="3">
    <source>
        <dbReference type="Proteomes" id="UP000322545"/>
    </source>
</evidence>
<organism evidence="2 3">
    <name type="scientific">Roseovarius litoreus</name>
    <dbReference type="NCBI Taxonomy" id="1155722"/>
    <lineage>
        <taxon>Bacteria</taxon>
        <taxon>Pseudomonadati</taxon>
        <taxon>Pseudomonadota</taxon>
        <taxon>Alphaproteobacteria</taxon>
        <taxon>Rhodobacterales</taxon>
        <taxon>Roseobacteraceae</taxon>
        <taxon>Roseovarius</taxon>
    </lineage>
</organism>
<keyword evidence="1" id="KW-0812">Transmembrane</keyword>
<name>A0A1M7LQ55_9RHOB</name>
<evidence type="ECO:0000313" key="2">
    <source>
        <dbReference type="EMBL" id="SHM80311.1"/>
    </source>
</evidence>
<feature type="transmembrane region" description="Helical" evidence="1">
    <location>
        <begin position="289"/>
        <end position="319"/>
    </location>
</feature>
<accession>A0A1M7LQ55</accession>
<gene>
    <name evidence="2" type="ORF">SAMN05443432_1205</name>
</gene>
<feature type="transmembrane region" description="Helical" evidence="1">
    <location>
        <begin position="23"/>
        <end position="45"/>
    </location>
</feature>
<keyword evidence="1" id="KW-1133">Transmembrane helix</keyword>
<dbReference type="InterPro" id="IPR010295">
    <property type="entry name" value="DUF898"/>
</dbReference>
<dbReference type="EMBL" id="FRCB01000020">
    <property type="protein sequence ID" value="SHM80311.1"/>
    <property type="molecule type" value="Genomic_DNA"/>
</dbReference>
<feature type="transmembrane region" description="Helical" evidence="1">
    <location>
        <begin position="331"/>
        <end position="357"/>
    </location>
</feature>
<keyword evidence="3" id="KW-1185">Reference proteome</keyword>
<feature type="transmembrane region" description="Helical" evidence="1">
    <location>
        <begin position="75"/>
        <end position="101"/>
    </location>
</feature>
<evidence type="ECO:0008006" key="4">
    <source>
        <dbReference type="Google" id="ProtNLM"/>
    </source>
</evidence>
<sequence>MATQTMAEPEKVLHGQYDGERGALLRLAVVTALLTTVTLGIYRFWARTRIRRYVWSSISDGRDNFEYTGTGLEKFLGFLMAVVLLAVYLGVVQMILFYFGLTLLGEPQTPEQAMLQSVAFSITFVAVLPLIFFAQYRVRRYKLARTRWRGIRFGAEKGAWGYAFRAMGHWLLTILSLGLLLPWQTWRLERYMTDRSWYGDAPFQQGGRWTALLPAMSHIYAGLFIMIGGGMVAGLLGQPESGGAVAVLGFVWLLVGIVVYRVKAFIYLTENKILDGNIWFELHIRATPIVSTVFLGGLMVGIITVLIFGGLGAAVMFLLVPAVMLGEGAVFIAVVAIGALYLLAYAVSASLVLVWILQPIIHQVVEAVTIRNADELDYIEQRGHDTGADAEGFADALDVGGAI</sequence>
<dbReference type="RefSeq" id="WP_149781019.1">
    <property type="nucleotide sequence ID" value="NZ_FRCB01000020.1"/>
</dbReference>
<feature type="transmembrane region" description="Helical" evidence="1">
    <location>
        <begin position="113"/>
        <end position="138"/>
    </location>
</feature>
<feature type="transmembrane region" description="Helical" evidence="1">
    <location>
        <begin position="219"/>
        <end position="237"/>
    </location>
</feature>
<feature type="transmembrane region" description="Helical" evidence="1">
    <location>
        <begin position="244"/>
        <end position="269"/>
    </location>
</feature>
<dbReference type="Pfam" id="PF05987">
    <property type="entry name" value="DUF898"/>
    <property type="match status" value="1"/>
</dbReference>
<dbReference type="Proteomes" id="UP000322545">
    <property type="component" value="Unassembled WGS sequence"/>
</dbReference>
<proteinExistence type="predicted"/>
<keyword evidence="1" id="KW-0472">Membrane</keyword>